<organism evidence="2 3">
    <name type="scientific">Candidatus Nealsonbacteria bacterium CG_4_10_14_0_8_um_filter_37_14</name>
    <dbReference type="NCBI Taxonomy" id="1974684"/>
    <lineage>
        <taxon>Bacteria</taxon>
        <taxon>Candidatus Nealsoniibacteriota</taxon>
    </lineage>
</organism>
<protein>
    <submittedName>
        <fullName evidence="2">Chromosome partitioning protein ParA</fullName>
    </submittedName>
</protein>
<reference evidence="3" key="1">
    <citation type="submission" date="2017-09" db="EMBL/GenBank/DDBJ databases">
        <title>Depth-based differentiation of microbial function through sediment-hosted aquifers and enrichment of novel symbionts in the deep terrestrial subsurface.</title>
        <authorList>
            <person name="Probst A.J."/>
            <person name="Ladd B."/>
            <person name="Jarett J.K."/>
            <person name="Geller-Mcgrath D.E."/>
            <person name="Sieber C.M.K."/>
            <person name="Emerson J.B."/>
            <person name="Anantharaman K."/>
            <person name="Thomas B.C."/>
            <person name="Malmstrom R."/>
            <person name="Stieglmeier M."/>
            <person name="Klingl A."/>
            <person name="Woyke T."/>
            <person name="Ryan C.M."/>
            <person name="Banfield J.F."/>
        </authorList>
    </citation>
    <scope>NUCLEOTIDE SEQUENCE [LARGE SCALE GENOMIC DNA]</scope>
</reference>
<dbReference type="InterPro" id="IPR027417">
    <property type="entry name" value="P-loop_NTPase"/>
</dbReference>
<evidence type="ECO:0000259" key="1">
    <source>
        <dbReference type="Pfam" id="PF13614"/>
    </source>
</evidence>
<accession>A0A2M7R724</accession>
<dbReference type="InterPro" id="IPR050678">
    <property type="entry name" value="DNA_Partitioning_ATPase"/>
</dbReference>
<dbReference type="CDD" id="cd02042">
    <property type="entry name" value="ParAB_family"/>
    <property type="match status" value="1"/>
</dbReference>
<feature type="domain" description="AAA" evidence="1">
    <location>
        <begin position="3"/>
        <end position="178"/>
    </location>
</feature>
<comment type="caution">
    <text evidence="2">The sequence shown here is derived from an EMBL/GenBank/DDBJ whole genome shotgun (WGS) entry which is preliminary data.</text>
</comment>
<evidence type="ECO:0000313" key="2">
    <source>
        <dbReference type="EMBL" id="PIY89249.1"/>
    </source>
</evidence>
<dbReference type="EMBL" id="PFLW01000039">
    <property type="protein sequence ID" value="PIY89249.1"/>
    <property type="molecule type" value="Genomic_DNA"/>
</dbReference>
<dbReference type="AlphaFoldDB" id="A0A2M7R724"/>
<proteinExistence type="predicted"/>
<evidence type="ECO:0000313" key="3">
    <source>
        <dbReference type="Proteomes" id="UP000230767"/>
    </source>
</evidence>
<dbReference type="Gene3D" id="3.40.50.300">
    <property type="entry name" value="P-loop containing nucleotide triphosphate hydrolases"/>
    <property type="match status" value="1"/>
</dbReference>
<dbReference type="SUPFAM" id="SSF52540">
    <property type="entry name" value="P-loop containing nucleoside triphosphate hydrolases"/>
    <property type="match status" value="1"/>
</dbReference>
<dbReference type="FunFam" id="3.40.50.300:FF:000285">
    <property type="entry name" value="Sporulation initiation inhibitor Soj"/>
    <property type="match status" value="1"/>
</dbReference>
<dbReference type="Proteomes" id="UP000230767">
    <property type="component" value="Unassembled WGS sequence"/>
</dbReference>
<dbReference type="PANTHER" id="PTHR13696:SF52">
    <property type="entry name" value="PARA FAMILY PROTEIN CT_582"/>
    <property type="match status" value="1"/>
</dbReference>
<sequence>MARVICIANNKGGVGKTNVAVNLPVFLAALGKKVLLVDFDHQANATISLGINPKDLPLSIYHVLMGQVGPRAIVQKTAFLRYEILPSSQDLAGAEVELVNLKDREFKLKQVLEKISKDYDFVIIDSPPSLGLLTINALCAANEVLIPVQCEYLAVEGFGQLLETVDLIRNNLEQDLKITGVLLTMYNKRNRLSREVTEEIRKKFPGYIFETKIPRSIKLAEAPKFRKTIFDYAPVSKACLAYRELAEEIIRLEKEELPNSATCFGGPQNFPPRNSA</sequence>
<gene>
    <name evidence="2" type="ORF">COY73_01340</name>
</gene>
<dbReference type="Pfam" id="PF13614">
    <property type="entry name" value="AAA_31"/>
    <property type="match status" value="1"/>
</dbReference>
<name>A0A2M7R724_9BACT</name>
<dbReference type="InterPro" id="IPR025669">
    <property type="entry name" value="AAA_dom"/>
</dbReference>
<dbReference type="PANTHER" id="PTHR13696">
    <property type="entry name" value="P-LOOP CONTAINING NUCLEOSIDE TRIPHOSPHATE HYDROLASE"/>
    <property type="match status" value="1"/>
</dbReference>